<name>A0ABS3RKI2_9ACTN</name>
<keyword evidence="2" id="KW-1185">Reference proteome</keyword>
<sequence>MTALGGNVHIFARPHRREELARCLESVLGCAVRTVDFPGIAEPMLVARFPGGGALSVEFLDEAPDDDRPRLGAWLELRADDPAALMRAAMDAGLREVEHPGHPYYFMLPGGQVFTVAPA</sequence>
<protein>
    <recommendedName>
        <fullName evidence="3">VOC domain-containing protein</fullName>
    </recommendedName>
</protein>
<accession>A0ABS3RKI2</accession>
<proteinExistence type="predicted"/>
<evidence type="ECO:0000313" key="1">
    <source>
        <dbReference type="EMBL" id="MBO2456878.1"/>
    </source>
</evidence>
<organism evidence="1 2">
    <name type="scientific">Actinomadura violacea</name>
    <dbReference type="NCBI Taxonomy" id="2819934"/>
    <lineage>
        <taxon>Bacteria</taxon>
        <taxon>Bacillati</taxon>
        <taxon>Actinomycetota</taxon>
        <taxon>Actinomycetes</taxon>
        <taxon>Streptosporangiales</taxon>
        <taxon>Thermomonosporaceae</taxon>
        <taxon>Actinomadura</taxon>
    </lineage>
</organism>
<dbReference type="EMBL" id="JAGEPF010000003">
    <property type="protein sequence ID" value="MBO2456878.1"/>
    <property type="molecule type" value="Genomic_DNA"/>
</dbReference>
<evidence type="ECO:0000313" key="2">
    <source>
        <dbReference type="Proteomes" id="UP000680206"/>
    </source>
</evidence>
<dbReference type="Proteomes" id="UP000680206">
    <property type="component" value="Unassembled WGS sequence"/>
</dbReference>
<dbReference type="RefSeq" id="WP_208237286.1">
    <property type="nucleotide sequence ID" value="NZ_JAGEPF010000003.1"/>
</dbReference>
<evidence type="ECO:0008006" key="3">
    <source>
        <dbReference type="Google" id="ProtNLM"/>
    </source>
</evidence>
<dbReference type="SUPFAM" id="SSF54593">
    <property type="entry name" value="Glyoxalase/Bleomycin resistance protein/Dihydroxybiphenyl dioxygenase"/>
    <property type="match status" value="1"/>
</dbReference>
<comment type="caution">
    <text evidence="1">The sequence shown here is derived from an EMBL/GenBank/DDBJ whole genome shotgun (WGS) entry which is preliminary data.</text>
</comment>
<reference evidence="1 2" key="1">
    <citation type="submission" date="2021-03" db="EMBL/GenBank/DDBJ databases">
        <title>Actinomadura violae sp. nov., isolated from lichen in Thailand.</title>
        <authorList>
            <person name="Kanchanasin P."/>
            <person name="Saeng-In P."/>
            <person name="Phongsopitanun W."/>
            <person name="Yuki M."/>
            <person name="Kudo T."/>
            <person name="Ohkuma M."/>
            <person name="Tanasupawat S."/>
        </authorList>
    </citation>
    <scope>NUCLEOTIDE SEQUENCE [LARGE SCALE GENOMIC DNA]</scope>
    <source>
        <strain evidence="1 2">LCR2-06</strain>
    </source>
</reference>
<dbReference type="InterPro" id="IPR029068">
    <property type="entry name" value="Glyas_Bleomycin-R_OHBP_Dase"/>
</dbReference>
<gene>
    <name evidence="1" type="ORF">J4709_04630</name>
</gene>